<keyword evidence="7 9" id="KW-0573">Peptidoglycan synthesis</keyword>
<evidence type="ECO:0000256" key="3">
    <source>
        <dbReference type="ARBA" id="ARBA00022676"/>
    </source>
</evidence>
<keyword evidence="3" id="KW-0328">Glycosyltransferase</keyword>
<organism evidence="11 12">
    <name type="scientific">Psychrobacter aestuarii</name>
    <dbReference type="NCBI Taxonomy" id="556327"/>
    <lineage>
        <taxon>Bacteria</taxon>
        <taxon>Pseudomonadati</taxon>
        <taxon>Pseudomonadota</taxon>
        <taxon>Gammaproteobacteria</taxon>
        <taxon>Moraxellales</taxon>
        <taxon>Moraxellaceae</taxon>
        <taxon>Psychrobacter</taxon>
    </lineage>
</organism>
<evidence type="ECO:0000256" key="2">
    <source>
        <dbReference type="ARBA" id="ARBA00005992"/>
    </source>
</evidence>
<dbReference type="Gene3D" id="2.40.440.10">
    <property type="entry name" value="L,D-transpeptidase catalytic domain-like"/>
    <property type="match status" value="1"/>
</dbReference>
<evidence type="ECO:0000259" key="10">
    <source>
        <dbReference type="PROSITE" id="PS52029"/>
    </source>
</evidence>
<evidence type="ECO:0000256" key="4">
    <source>
        <dbReference type="ARBA" id="ARBA00022679"/>
    </source>
</evidence>
<dbReference type="EMBL" id="BAAAFR010000001">
    <property type="protein sequence ID" value="GAA0310835.1"/>
    <property type="molecule type" value="Genomic_DNA"/>
</dbReference>
<evidence type="ECO:0000313" key="11">
    <source>
        <dbReference type="EMBL" id="GAA0310835.1"/>
    </source>
</evidence>
<accession>A0ABP3FDD0</accession>
<evidence type="ECO:0000256" key="1">
    <source>
        <dbReference type="ARBA" id="ARBA00004752"/>
    </source>
</evidence>
<evidence type="ECO:0000256" key="7">
    <source>
        <dbReference type="ARBA" id="ARBA00022984"/>
    </source>
</evidence>
<dbReference type="Proteomes" id="UP001501787">
    <property type="component" value="Unassembled WGS sequence"/>
</dbReference>
<keyword evidence="4" id="KW-0808">Transferase</keyword>
<evidence type="ECO:0000256" key="8">
    <source>
        <dbReference type="ARBA" id="ARBA00023316"/>
    </source>
</evidence>
<keyword evidence="8 9" id="KW-0961">Cell wall biogenesis/degradation</keyword>
<feature type="active site" description="Proton donor/acceptor" evidence="9">
    <location>
        <position position="129"/>
    </location>
</feature>
<dbReference type="InterPro" id="IPR050979">
    <property type="entry name" value="LD-transpeptidase"/>
</dbReference>
<evidence type="ECO:0000313" key="12">
    <source>
        <dbReference type="Proteomes" id="UP001501787"/>
    </source>
</evidence>
<feature type="domain" description="L,D-TPase catalytic" evidence="10">
    <location>
        <begin position="9"/>
        <end position="169"/>
    </location>
</feature>
<dbReference type="InterPro" id="IPR005490">
    <property type="entry name" value="LD_TPept_cat_dom"/>
</dbReference>
<sequence length="179" mass="19710">MSQPAATNPYLHIDIATQTLSVYKDGTPQQRYRISSAKNGIGSQENSGCTPLGRHHIAEKIGTDLPMNSVFVGRVPTGEVYTPKLGAEHPERDWILTRILWLAGDEAGVNQGSNAHGCCDTYQRYIYIHGTPDTEPMGAPLSHGCIRMRNTDMLELFDSVSVGTAVHIVNESQQNPRHR</sequence>
<dbReference type="Pfam" id="PF03734">
    <property type="entry name" value="YkuD"/>
    <property type="match status" value="1"/>
</dbReference>
<comment type="caution">
    <text evidence="11">The sequence shown here is derived from an EMBL/GenBank/DDBJ whole genome shotgun (WGS) entry which is preliminary data.</text>
</comment>
<name>A0ABP3FDD0_9GAMM</name>
<evidence type="ECO:0000256" key="5">
    <source>
        <dbReference type="ARBA" id="ARBA00022801"/>
    </source>
</evidence>
<dbReference type="PANTHER" id="PTHR30582">
    <property type="entry name" value="L,D-TRANSPEPTIDASE"/>
    <property type="match status" value="1"/>
</dbReference>
<keyword evidence="12" id="KW-1185">Reference proteome</keyword>
<keyword evidence="5" id="KW-0378">Hydrolase</keyword>
<gene>
    <name evidence="11" type="primary">elsL</name>
    <name evidence="11" type="ORF">GCM10009129_05190</name>
</gene>
<dbReference type="PANTHER" id="PTHR30582:SF24">
    <property type="entry name" value="L,D-TRANSPEPTIDASE ERFK_SRFK-RELATED"/>
    <property type="match status" value="1"/>
</dbReference>
<dbReference type="PROSITE" id="PS52029">
    <property type="entry name" value="LD_TPASE"/>
    <property type="match status" value="1"/>
</dbReference>
<dbReference type="InterPro" id="IPR038063">
    <property type="entry name" value="Transpep_catalytic_dom"/>
</dbReference>
<keyword evidence="6 9" id="KW-0133">Cell shape</keyword>
<dbReference type="RefSeq" id="WP_201503972.1">
    <property type="nucleotide sequence ID" value="NZ_BAAAFR010000001.1"/>
</dbReference>
<dbReference type="SUPFAM" id="SSF141523">
    <property type="entry name" value="L,D-transpeptidase catalytic domain-like"/>
    <property type="match status" value="1"/>
</dbReference>
<proteinExistence type="inferred from homology"/>
<protein>
    <submittedName>
        <fullName evidence="11">Cell wall-recycling L,D-carboxypeptidase ElsL</fullName>
    </submittedName>
</protein>
<feature type="active site" description="Nucleophile" evidence="9">
    <location>
        <position position="145"/>
    </location>
</feature>
<dbReference type="CDD" id="cd16913">
    <property type="entry name" value="YkuD_like"/>
    <property type="match status" value="1"/>
</dbReference>
<comment type="similarity">
    <text evidence="2">Belongs to the YkuD family.</text>
</comment>
<evidence type="ECO:0000256" key="9">
    <source>
        <dbReference type="PROSITE-ProRule" id="PRU01373"/>
    </source>
</evidence>
<evidence type="ECO:0000256" key="6">
    <source>
        <dbReference type="ARBA" id="ARBA00022960"/>
    </source>
</evidence>
<reference evidence="12" key="1">
    <citation type="journal article" date="2019" name="Int. J. Syst. Evol. Microbiol.">
        <title>The Global Catalogue of Microorganisms (GCM) 10K type strain sequencing project: providing services to taxonomists for standard genome sequencing and annotation.</title>
        <authorList>
            <consortium name="The Broad Institute Genomics Platform"/>
            <consortium name="The Broad Institute Genome Sequencing Center for Infectious Disease"/>
            <person name="Wu L."/>
            <person name="Ma J."/>
        </authorList>
    </citation>
    <scope>NUCLEOTIDE SEQUENCE [LARGE SCALE GENOMIC DNA]</scope>
    <source>
        <strain evidence="12">JCM 16343</strain>
    </source>
</reference>
<comment type="pathway">
    <text evidence="1 9">Cell wall biogenesis; peptidoglycan biosynthesis.</text>
</comment>